<keyword evidence="8 16" id="KW-1133">Transmembrane helix</keyword>
<dbReference type="EMBL" id="AP021888">
    <property type="protein sequence ID" value="BBP42397.1"/>
    <property type="molecule type" value="Genomic_DNA"/>
</dbReference>
<evidence type="ECO:0000256" key="8">
    <source>
        <dbReference type="ARBA" id="ARBA00022989"/>
    </source>
</evidence>
<keyword evidence="9 16" id="KW-0406">Ion transport</keyword>
<evidence type="ECO:0000256" key="15">
    <source>
        <dbReference type="ARBA" id="ARBA00037847"/>
    </source>
</evidence>
<comment type="subcellular location">
    <subcellularLocation>
        <location evidence="16">Cell membrane</location>
        <topology evidence="16">Single-pass membrane protein</topology>
    </subcellularLocation>
    <subcellularLocation>
        <location evidence="15">Endomembrane system</location>
        <topology evidence="15">Single-pass membrane protein</topology>
    </subcellularLocation>
</comment>
<keyword evidence="3 16" id="KW-1003">Cell membrane</keyword>
<dbReference type="HAMAP" id="MF_01398">
    <property type="entry name" value="ATP_synth_b_bprime"/>
    <property type="match status" value="1"/>
</dbReference>
<feature type="transmembrane region" description="Helical" evidence="16">
    <location>
        <begin position="6"/>
        <end position="26"/>
    </location>
</feature>
<evidence type="ECO:0000256" key="9">
    <source>
        <dbReference type="ARBA" id="ARBA00023065"/>
    </source>
</evidence>
<organism evidence="19 20">
    <name type="scientific">Thiosulfativibrio zosterae</name>
    <dbReference type="NCBI Taxonomy" id="2675053"/>
    <lineage>
        <taxon>Bacteria</taxon>
        <taxon>Pseudomonadati</taxon>
        <taxon>Pseudomonadota</taxon>
        <taxon>Gammaproteobacteria</taxon>
        <taxon>Thiotrichales</taxon>
        <taxon>Piscirickettsiaceae</taxon>
        <taxon>Thiosulfativibrio</taxon>
    </lineage>
</organism>
<evidence type="ECO:0000256" key="14">
    <source>
        <dbReference type="ARBA" id="ARBA00026054"/>
    </source>
</evidence>
<dbReference type="InterPro" id="IPR005864">
    <property type="entry name" value="ATP_synth_F0_bsu_bac"/>
</dbReference>
<dbReference type="GO" id="GO:0046961">
    <property type="term" value="F:proton-transporting ATPase activity, rotational mechanism"/>
    <property type="evidence" value="ECO:0007669"/>
    <property type="project" value="TreeGrafter"/>
</dbReference>
<evidence type="ECO:0000256" key="5">
    <source>
        <dbReference type="ARBA" id="ARBA00022547"/>
    </source>
</evidence>
<dbReference type="RefSeq" id="WP_173289788.1">
    <property type="nucleotide sequence ID" value="NZ_AP021888.1"/>
</dbReference>
<reference evidence="20" key="1">
    <citation type="submission" date="2019-11" db="EMBL/GenBank/DDBJ databases">
        <title>Isolation and characterization of two novel species in the genus Thiomicrorhabdus.</title>
        <authorList>
            <person name="Mochizuki J."/>
            <person name="Kojima H."/>
            <person name="Fukui M."/>
        </authorList>
    </citation>
    <scope>NUCLEOTIDE SEQUENCE [LARGE SCALE GENOMIC DNA]</scope>
    <source>
        <strain evidence="20">AkT22</strain>
    </source>
</reference>
<keyword evidence="7 16" id="KW-0375">Hydrogen ion transport</keyword>
<keyword evidence="20" id="KW-1185">Reference proteome</keyword>
<keyword evidence="10 16" id="KW-0472">Membrane</keyword>
<dbReference type="InterPro" id="IPR002146">
    <property type="entry name" value="ATP_synth_b/b'su_bac/chlpt"/>
</dbReference>
<dbReference type="SUPFAM" id="SSF81573">
    <property type="entry name" value="F1F0 ATP synthase subunit B, membrane domain"/>
    <property type="match status" value="1"/>
</dbReference>
<dbReference type="Pfam" id="PF00430">
    <property type="entry name" value="ATP-synt_B"/>
    <property type="match status" value="1"/>
</dbReference>
<dbReference type="GO" id="GO:0012505">
    <property type="term" value="C:endomembrane system"/>
    <property type="evidence" value="ECO:0007669"/>
    <property type="project" value="UniProtKB-SubCell"/>
</dbReference>
<accession>A0A6F8PK13</accession>
<evidence type="ECO:0000256" key="1">
    <source>
        <dbReference type="ARBA" id="ARBA00005513"/>
    </source>
</evidence>
<feature type="coiled-coil region" evidence="18">
    <location>
        <begin position="47"/>
        <end position="82"/>
    </location>
</feature>
<dbReference type="Proteomes" id="UP000501466">
    <property type="component" value="Chromosome"/>
</dbReference>
<keyword evidence="18" id="KW-0175">Coiled coil</keyword>
<gene>
    <name evidence="16 19" type="primary">atpF</name>
    <name evidence="19" type="ORF">THMIRHAT_01430</name>
</gene>
<comment type="subunit">
    <text evidence="14">F-type ATPases have 2 components, F(1) - the catalytic core - and F(0) - the membrane proton channel. F(1) has five subunits: alpha(3), beta(3), gamma(1), delta(1), epsilon(1). F(0) has four main subunits: a(1), b(2) and c(10-14). The alpha and beta chains form an alternating ring which encloses part of the gamma chain. F(1) is attached to F(0) by a central stalk formed by the gamma and epsilon chains, while a peripheral stalk is formed by the delta and b chains.</text>
</comment>
<dbReference type="CDD" id="cd06503">
    <property type="entry name" value="ATP-synt_Fo_b"/>
    <property type="match status" value="1"/>
</dbReference>
<dbReference type="InterPro" id="IPR028987">
    <property type="entry name" value="ATP_synth_B-like_membr_sf"/>
</dbReference>
<evidence type="ECO:0000256" key="18">
    <source>
        <dbReference type="SAM" id="Coils"/>
    </source>
</evidence>
<evidence type="ECO:0000313" key="19">
    <source>
        <dbReference type="EMBL" id="BBP42397.1"/>
    </source>
</evidence>
<evidence type="ECO:0000256" key="10">
    <source>
        <dbReference type="ARBA" id="ARBA00023136"/>
    </source>
</evidence>
<evidence type="ECO:0000313" key="20">
    <source>
        <dbReference type="Proteomes" id="UP000501466"/>
    </source>
</evidence>
<keyword evidence="6 16" id="KW-0812">Transmembrane</keyword>
<evidence type="ECO:0000256" key="3">
    <source>
        <dbReference type="ARBA" id="ARBA00022475"/>
    </source>
</evidence>
<evidence type="ECO:0000256" key="17">
    <source>
        <dbReference type="RuleBase" id="RU003848"/>
    </source>
</evidence>
<evidence type="ECO:0000256" key="12">
    <source>
        <dbReference type="ARBA" id="ARBA00025198"/>
    </source>
</evidence>
<dbReference type="NCBIfam" id="NF004411">
    <property type="entry name" value="PRK05759.1-2"/>
    <property type="match status" value="1"/>
</dbReference>
<dbReference type="KEGG" id="tzo:THMIRHAT_01430"/>
<dbReference type="GO" id="GO:0046933">
    <property type="term" value="F:proton-transporting ATP synthase activity, rotational mechanism"/>
    <property type="evidence" value="ECO:0007669"/>
    <property type="project" value="UniProtKB-UniRule"/>
</dbReference>
<comment type="function">
    <text evidence="13">Component of the F(0) channel, it forms part of the peripheral stalk, linking F(1) to F(0). The b'-subunit is a diverged and duplicated form of b found in plants and photosynthetic bacteria.</text>
</comment>
<comment type="subunit">
    <text evidence="16">F-type ATPases have 2 components, F(1) - the catalytic core - and F(0) - the membrane proton channel. F(1) has five subunits: alpha(3), beta(3), gamma(1), delta(1), epsilon(1). F(0) has three main subunits: a(1), b(2) and c(10-14). The alpha and beta chains form an alternating ring which encloses part of the gamma chain. F(1) is attached to F(0) by a central stalk formed by the gamma and epsilon chains, while a peripheral stalk is formed by the delta and b chains.</text>
</comment>
<keyword evidence="5 16" id="KW-0138">CF(0)</keyword>
<keyword evidence="2 16" id="KW-0813">Transport</keyword>
<evidence type="ECO:0000256" key="16">
    <source>
        <dbReference type="HAMAP-Rule" id="MF_01398"/>
    </source>
</evidence>
<dbReference type="PANTHER" id="PTHR33445:SF1">
    <property type="entry name" value="ATP SYNTHASE SUBUNIT B"/>
    <property type="match status" value="1"/>
</dbReference>
<sequence>MSINATLLIQIIAFLLLIWFVNKVLWGPLSKLMEDRQKKIADGLSAAEKGKHELELAEQRAKEVLKEAKEQAQNVLSQAEKRGSEIVEDAKIKATEEADRIKASAHAEIEQEVSRAREELRKEVSALVVSGAEKILHKEVDATAHNAMLETLVKAI</sequence>
<evidence type="ECO:0000256" key="4">
    <source>
        <dbReference type="ARBA" id="ARBA00022519"/>
    </source>
</evidence>
<evidence type="ECO:0000256" key="2">
    <source>
        <dbReference type="ARBA" id="ARBA00022448"/>
    </source>
</evidence>
<dbReference type="InterPro" id="IPR050059">
    <property type="entry name" value="ATP_synthase_B_chain"/>
</dbReference>
<evidence type="ECO:0000256" key="6">
    <source>
        <dbReference type="ARBA" id="ARBA00022692"/>
    </source>
</evidence>
<dbReference type="AlphaFoldDB" id="A0A6F8PK13"/>
<dbReference type="PANTHER" id="PTHR33445">
    <property type="entry name" value="ATP SYNTHASE SUBUNIT B', CHLOROPLASTIC"/>
    <property type="match status" value="1"/>
</dbReference>
<protein>
    <recommendedName>
        <fullName evidence="16">ATP synthase subunit b</fullName>
    </recommendedName>
    <alternativeName>
        <fullName evidence="16">ATP synthase F(0) sector subunit b</fullName>
    </alternativeName>
    <alternativeName>
        <fullName evidence="16">ATPase subunit I</fullName>
    </alternativeName>
    <alternativeName>
        <fullName evidence="16">F-type ATPase subunit b</fullName>
        <shortName evidence="16">F-ATPase subunit b</shortName>
    </alternativeName>
</protein>
<comment type="function">
    <text evidence="12 16">F(1)F(0) ATP synthase produces ATP from ADP in the presence of a proton or sodium gradient. F-type ATPases consist of two structural domains, F(1) containing the extramembraneous catalytic core and F(0) containing the membrane proton channel, linked together by a central stalk and a peripheral stalk. During catalysis, ATP synthesis in the catalytic domain of F(1) is coupled via a rotary mechanism of the central stalk subunits to proton translocation.</text>
</comment>
<dbReference type="NCBIfam" id="TIGR01144">
    <property type="entry name" value="ATP_synt_b"/>
    <property type="match status" value="1"/>
</dbReference>
<comment type="similarity">
    <text evidence="1 16 17">Belongs to the ATPase B chain family.</text>
</comment>
<evidence type="ECO:0000256" key="13">
    <source>
        <dbReference type="ARBA" id="ARBA00025614"/>
    </source>
</evidence>
<keyword evidence="11 16" id="KW-0066">ATP synthesis</keyword>
<evidence type="ECO:0000256" key="7">
    <source>
        <dbReference type="ARBA" id="ARBA00022781"/>
    </source>
</evidence>
<dbReference type="GO" id="GO:0005886">
    <property type="term" value="C:plasma membrane"/>
    <property type="evidence" value="ECO:0007669"/>
    <property type="project" value="UniProtKB-SubCell"/>
</dbReference>
<keyword evidence="4" id="KW-0997">Cell inner membrane</keyword>
<dbReference type="Gene3D" id="1.20.5.620">
    <property type="entry name" value="F1F0 ATP synthase subunit B, membrane domain"/>
    <property type="match status" value="1"/>
</dbReference>
<evidence type="ECO:0000256" key="11">
    <source>
        <dbReference type="ARBA" id="ARBA00023310"/>
    </source>
</evidence>
<proteinExistence type="inferred from homology"/>
<dbReference type="GO" id="GO:0045259">
    <property type="term" value="C:proton-transporting ATP synthase complex"/>
    <property type="evidence" value="ECO:0007669"/>
    <property type="project" value="UniProtKB-KW"/>
</dbReference>
<dbReference type="FunFam" id="1.20.5.620:FF:000001">
    <property type="entry name" value="ATP synthase subunit b"/>
    <property type="match status" value="1"/>
</dbReference>
<name>A0A6F8PK13_9GAMM</name>